<sequence length="332" mass="36374">MVESTTTIYDVARVAGVSMATVSRVVNGNANVKEKTRQKVLDAIAELDYRPNAVARGLASKRTTTVGVILPTITSTYFAAITRGVDDIASMYKYNMILANSDNDVEKEGKILETFLSKQVDGIVYMGSSLDEEVRTALKNTRTPVVLVGTIDGDKELPSVNIDYHLSAYQATTKLAKNGNKKIGYIMGSLTDAENIERMVGYQEALIESGLEFDEELVFEGNYSYEQGKVLVERLLDRGVTGVVVAHDTVAVGVLSALMAKGVKVPEDFEIIAGSNSPITQYTYPSLTSVNQPLYDLGAVAMRLLTKLMLKEEVEENQLILDHEIIERQSTK</sequence>
<keyword evidence="5 7" id="KW-0010">Activator</keyword>
<name>A0A387BQD0_9LACT</name>
<evidence type="ECO:0000256" key="3">
    <source>
        <dbReference type="ARBA" id="ARBA00023015"/>
    </source>
</evidence>
<dbReference type="InterPro" id="IPR046335">
    <property type="entry name" value="LacI/GalR-like_sensor"/>
</dbReference>
<dbReference type="Pfam" id="PF00356">
    <property type="entry name" value="LacI"/>
    <property type="match status" value="1"/>
</dbReference>
<dbReference type="EMBL" id="CP032627">
    <property type="protein sequence ID" value="AYG00701.1"/>
    <property type="molecule type" value="Genomic_DNA"/>
</dbReference>
<dbReference type="PROSITE" id="PS50932">
    <property type="entry name" value="HTH_LACI_2"/>
    <property type="match status" value="1"/>
</dbReference>
<dbReference type="GO" id="GO:0000976">
    <property type="term" value="F:transcription cis-regulatory region binding"/>
    <property type="evidence" value="ECO:0007669"/>
    <property type="project" value="TreeGrafter"/>
</dbReference>
<keyword evidence="6 7" id="KW-0804">Transcription</keyword>
<dbReference type="AlphaFoldDB" id="A0A387BQD0"/>
<keyword evidence="10" id="KW-1185">Reference proteome</keyword>
<dbReference type="PROSITE" id="PS00356">
    <property type="entry name" value="HTH_LACI_1"/>
    <property type="match status" value="1"/>
</dbReference>
<organism evidence="9 10">
    <name type="scientific">Lactococcus allomyrinae</name>
    <dbReference type="NCBI Taxonomy" id="2419773"/>
    <lineage>
        <taxon>Bacteria</taxon>
        <taxon>Bacillati</taxon>
        <taxon>Bacillota</taxon>
        <taxon>Bacilli</taxon>
        <taxon>Lactobacillales</taxon>
        <taxon>Streptococcaceae</taxon>
        <taxon>Lactococcus</taxon>
    </lineage>
</organism>
<dbReference type="SUPFAM" id="SSF53822">
    <property type="entry name" value="Periplasmic binding protein-like I"/>
    <property type="match status" value="1"/>
</dbReference>
<dbReference type="InterPro" id="IPR028082">
    <property type="entry name" value="Peripla_BP_I"/>
</dbReference>
<evidence type="ECO:0000256" key="6">
    <source>
        <dbReference type="ARBA" id="ARBA00023163"/>
    </source>
</evidence>
<keyword evidence="4 7" id="KW-0238">DNA-binding</keyword>
<evidence type="ECO:0000256" key="7">
    <source>
        <dbReference type="RuleBase" id="RU368079"/>
    </source>
</evidence>
<dbReference type="SMART" id="SM00354">
    <property type="entry name" value="HTH_LACI"/>
    <property type="match status" value="1"/>
</dbReference>
<dbReference type="InterPro" id="IPR006377">
    <property type="entry name" value="CcpA"/>
</dbReference>
<evidence type="ECO:0000313" key="10">
    <source>
        <dbReference type="Proteomes" id="UP000269374"/>
    </source>
</evidence>
<evidence type="ECO:0000256" key="4">
    <source>
        <dbReference type="ARBA" id="ARBA00023125"/>
    </source>
</evidence>
<dbReference type="CDD" id="cd01392">
    <property type="entry name" value="HTH_LacI"/>
    <property type="match status" value="1"/>
</dbReference>
<reference evidence="9 10" key="1">
    <citation type="submission" date="2018-09" db="EMBL/GenBank/DDBJ databases">
        <title>Genome sequencing of strain 1JSPR-7.</title>
        <authorList>
            <person name="Heo J."/>
            <person name="Kim S.-J."/>
            <person name="Kwon S.-W."/>
        </authorList>
    </citation>
    <scope>NUCLEOTIDE SEQUENCE [LARGE SCALE GENOMIC DNA]</scope>
    <source>
        <strain evidence="9 10">1JSPR-7</strain>
    </source>
</reference>
<dbReference type="RefSeq" id="WP_120772089.1">
    <property type="nucleotide sequence ID" value="NZ_CP032627.1"/>
</dbReference>
<dbReference type="Gene3D" id="1.10.260.40">
    <property type="entry name" value="lambda repressor-like DNA-binding domains"/>
    <property type="match status" value="1"/>
</dbReference>
<dbReference type="InterPro" id="IPR000843">
    <property type="entry name" value="HTH_LacI"/>
</dbReference>
<keyword evidence="3 7" id="KW-0805">Transcription regulation</keyword>
<dbReference type="InterPro" id="IPR010982">
    <property type="entry name" value="Lambda_DNA-bd_dom_sf"/>
</dbReference>
<dbReference type="Gene3D" id="3.40.50.2300">
    <property type="match status" value="2"/>
</dbReference>
<evidence type="ECO:0000313" key="9">
    <source>
        <dbReference type="EMBL" id="AYG00701.1"/>
    </source>
</evidence>
<proteinExistence type="predicted"/>
<evidence type="ECO:0000259" key="8">
    <source>
        <dbReference type="PROSITE" id="PS50932"/>
    </source>
</evidence>
<feature type="domain" description="HTH lacI-type" evidence="8">
    <location>
        <begin position="6"/>
        <end position="60"/>
    </location>
</feature>
<dbReference type="Proteomes" id="UP000269374">
    <property type="component" value="Chromosome"/>
</dbReference>
<gene>
    <name evidence="9" type="primary">ccpA</name>
    <name evidence="9" type="ORF">D7I46_06105</name>
</gene>
<dbReference type="GO" id="GO:0003700">
    <property type="term" value="F:DNA-binding transcription factor activity"/>
    <property type="evidence" value="ECO:0007669"/>
    <property type="project" value="TreeGrafter"/>
</dbReference>
<dbReference type="PRINTS" id="PR00036">
    <property type="entry name" value="HTHLACI"/>
</dbReference>
<accession>A0A387BQD0</accession>
<dbReference type="NCBIfam" id="TIGR01481">
    <property type="entry name" value="ccpA"/>
    <property type="match status" value="1"/>
</dbReference>
<dbReference type="CDD" id="cd06298">
    <property type="entry name" value="PBP1_CcpA"/>
    <property type="match status" value="1"/>
</dbReference>
<dbReference type="PANTHER" id="PTHR30146">
    <property type="entry name" value="LACI-RELATED TRANSCRIPTIONAL REPRESSOR"/>
    <property type="match status" value="1"/>
</dbReference>
<dbReference type="KEGG" id="lact:D7I46_06105"/>
<dbReference type="SUPFAM" id="SSF47413">
    <property type="entry name" value="lambda repressor-like DNA-binding domains"/>
    <property type="match status" value="1"/>
</dbReference>
<dbReference type="FunFam" id="1.10.260.40:FF:000002">
    <property type="entry name" value="HTH-type transcriptional repressor PurR"/>
    <property type="match status" value="1"/>
</dbReference>
<dbReference type="Pfam" id="PF13377">
    <property type="entry name" value="Peripla_BP_3"/>
    <property type="match status" value="1"/>
</dbReference>
<evidence type="ECO:0000256" key="5">
    <source>
        <dbReference type="ARBA" id="ARBA00023159"/>
    </source>
</evidence>
<dbReference type="PANTHER" id="PTHR30146:SF150">
    <property type="entry name" value="ARABINOSE METABOLISM TRANSCRIPTIONAL REPRESSOR"/>
    <property type="match status" value="1"/>
</dbReference>
<dbReference type="OrthoDB" id="9784962at2"/>
<protein>
    <recommendedName>
        <fullName evidence="1 7">Catabolite control protein A</fullName>
    </recommendedName>
</protein>
<evidence type="ECO:0000256" key="1">
    <source>
        <dbReference type="ARBA" id="ARBA00019435"/>
    </source>
</evidence>
<keyword evidence="2 7" id="KW-0678">Repressor</keyword>
<comment type="function">
    <text evidence="7">Global transcriptional regulator of carbon catabolite repression (CCR) and carbon catabolite activation (CCA), which ensures optimal energy usage under diverse conditions.</text>
</comment>
<evidence type="ECO:0000256" key="2">
    <source>
        <dbReference type="ARBA" id="ARBA00022491"/>
    </source>
</evidence>